<evidence type="ECO:0000313" key="3">
    <source>
        <dbReference type="EMBL" id="NBI35635.1"/>
    </source>
</evidence>
<evidence type="ECO:0000256" key="2">
    <source>
        <dbReference type="SAM" id="Phobius"/>
    </source>
</evidence>
<accession>A0A7C9JS00</accession>
<dbReference type="AlphaFoldDB" id="A0A7C9JS00"/>
<name>A0A7C9JS00_9BACT</name>
<keyword evidence="2" id="KW-1133">Transmembrane helix</keyword>
<proteinExistence type="predicted"/>
<protein>
    <submittedName>
        <fullName evidence="3">Uncharacterized protein</fullName>
    </submittedName>
</protein>
<sequence length="105" mass="11649">MTAEQLAVVQAVTYCVPVAALIVSILTFKSAAVERHERSASEQAGISAKLDAHGLTLDKIEGQQVELLSGYHENHESIARIKAELQELKRRVSELEREMRDLAHD</sequence>
<feature type="coiled-coil region" evidence="1">
    <location>
        <begin position="71"/>
        <end position="105"/>
    </location>
</feature>
<evidence type="ECO:0000256" key="1">
    <source>
        <dbReference type="SAM" id="Coils"/>
    </source>
</evidence>
<keyword evidence="2" id="KW-0472">Membrane</keyword>
<comment type="caution">
    <text evidence="3">The sequence shown here is derived from an EMBL/GenBank/DDBJ whole genome shotgun (WGS) entry which is preliminary data.</text>
</comment>
<organism evidence="3">
    <name type="scientific">Muribaculaceae bacterium Z82</name>
    <dbReference type="NCBI Taxonomy" id="2304548"/>
    <lineage>
        <taxon>Bacteria</taxon>
        <taxon>Pseudomonadati</taxon>
        <taxon>Bacteroidota</taxon>
        <taxon>Bacteroidia</taxon>
        <taxon>Bacteroidales</taxon>
        <taxon>Muribaculaceae</taxon>
    </lineage>
</organism>
<reference evidence="3" key="1">
    <citation type="submission" date="2018-08" db="EMBL/GenBank/DDBJ databases">
        <title>Murine metabolic-syndrome-specific gut microbial biobank.</title>
        <authorList>
            <person name="Liu C."/>
        </authorList>
    </citation>
    <scope>NUCLEOTIDE SEQUENCE [LARGE SCALE GENOMIC DNA]</scope>
    <source>
        <strain evidence="3">Z82</strain>
    </source>
</reference>
<keyword evidence="2" id="KW-0812">Transmembrane</keyword>
<dbReference type="EMBL" id="QWKH01000203">
    <property type="protein sequence ID" value="NBI35635.1"/>
    <property type="molecule type" value="Genomic_DNA"/>
</dbReference>
<feature type="transmembrane region" description="Helical" evidence="2">
    <location>
        <begin position="6"/>
        <end position="28"/>
    </location>
</feature>
<gene>
    <name evidence="3" type="ORF">D1639_11500</name>
</gene>
<keyword evidence="1" id="KW-0175">Coiled coil</keyword>